<protein>
    <recommendedName>
        <fullName evidence="2">Peptidase M12A domain-containing protein</fullName>
    </recommendedName>
</protein>
<organism evidence="3 4">
    <name type="scientific">Clohesyomyces aquaticus</name>
    <dbReference type="NCBI Taxonomy" id="1231657"/>
    <lineage>
        <taxon>Eukaryota</taxon>
        <taxon>Fungi</taxon>
        <taxon>Dikarya</taxon>
        <taxon>Ascomycota</taxon>
        <taxon>Pezizomycotina</taxon>
        <taxon>Dothideomycetes</taxon>
        <taxon>Pleosporomycetidae</taxon>
        <taxon>Pleosporales</taxon>
        <taxon>Lindgomycetaceae</taxon>
        <taxon>Clohesyomyces</taxon>
    </lineage>
</organism>
<feature type="chain" id="PRO_5013254357" description="Peptidase M12A domain-containing protein" evidence="1">
    <location>
        <begin position="19"/>
        <end position="475"/>
    </location>
</feature>
<keyword evidence="1" id="KW-0732">Signal</keyword>
<accession>A0A1Y2A5U5</accession>
<sequence>MRPLLIFIISILLSSTDAREDVYNSTLSEKSADEFSPSNLRTHAGLAPFWGGDRMVWNPELFIRTVRVREAFDKPAGSHGANSTNGFLYMNDPQGANQLTVWGNPSAETIAYEFGILLGMRNEHQRFDRDTFVRYDCTEINGYEQALQHAIGKGYDAHALCTDEYVAKSANSTENITSSRQRSLSPRSLHPSFPFEFQPNLSRPAFFARVVRTWEKNYHDLGMKLLLLILAGAFVALAALDQFSALPHFDLHSAVPADMHLEHRSTDDWAKPYDGPKDNRAKWGRGKFGTAWVGLRFEDAEAGRKVGPTLQLGINRWNQLLGGDPSEYNGHGLKIYLHSNLCHEEPPNRNFPSIYPRTVRIKWVTSDTLAEATVGMGVGDLEGQNSLYISEDCPATVLAHEIAHVLGMNHEHSYTDRDIYLRYDCTKVVGYEEGVNCAKDLDPPKTAIDLCNDINVALDCEFADAATADRFPLIE</sequence>
<dbReference type="Pfam" id="PF01400">
    <property type="entry name" value="Astacin"/>
    <property type="match status" value="1"/>
</dbReference>
<dbReference type="Gene3D" id="3.40.390.10">
    <property type="entry name" value="Collagenase (Catalytic Domain)"/>
    <property type="match status" value="2"/>
</dbReference>
<evidence type="ECO:0000313" key="3">
    <source>
        <dbReference type="EMBL" id="ORY17872.1"/>
    </source>
</evidence>
<evidence type="ECO:0000259" key="2">
    <source>
        <dbReference type="Pfam" id="PF01400"/>
    </source>
</evidence>
<evidence type="ECO:0000256" key="1">
    <source>
        <dbReference type="SAM" id="SignalP"/>
    </source>
</evidence>
<name>A0A1Y2A5U5_9PLEO</name>
<dbReference type="SUPFAM" id="SSF55486">
    <property type="entry name" value="Metalloproteases ('zincins'), catalytic domain"/>
    <property type="match status" value="1"/>
</dbReference>
<evidence type="ECO:0000313" key="4">
    <source>
        <dbReference type="Proteomes" id="UP000193144"/>
    </source>
</evidence>
<dbReference type="GO" id="GO:0004222">
    <property type="term" value="F:metalloendopeptidase activity"/>
    <property type="evidence" value="ECO:0007669"/>
    <property type="project" value="InterPro"/>
</dbReference>
<reference evidence="3 4" key="1">
    <citation type="submission" date="2016-07" db="EMBL/GenBank/DDBJ databases">
        <title>Pervasive Adenine N6-methylation of Active Genes in Fungi.</title>
        <authorList>
            <consortium name="DOE Joint Genome Institute"/>
            <person name="Mondo S.J."/>
            <person name="Dannebaum R.O."/>
            <person name="Kuo R.C."/>
            <person name="Labutti K."/>
            <person name="Haridas S."/>
            <person name="Kuo A."/>
            <person name="Salamov A."/>
            <person name="Ahrendt S.R."/>
            <person name="Lipzen A."/>
            <person name="Sullivan W."/>
            <person name="Andreopoulos W.B."/>
            <person name="Clum A."/>
            <person name="Lindquist E."/>
            <person name="Daum C."/>
            <person name="Ramamoorthy G.K."/>
            <person name="Gryganskyi A."/>
            <person name="Culley D."/>
            <person name="Magnuson J.K."/>
            <person name="James T.Y."/>
            <person name="O'Malley M.A."/>
            <person name="Stajich J.E."/>
            <person name="Spatafora J.W."/>
            <person name="Visel A."/>
            <person name="Grigoriev I.V."/>
        </authorList>
    </citation>
    <scope>NUCLEOTIDE SEQUENCE [LARGE SCALE GENOMIC DNA]</scope>
    <source>
        <strain evidence="3 4">CBS 115471</strain>
    </source>
</reference>
<dbReference type="InterPro" id="IPR024079">
    <property type="entry name" value="MetalloPept_cat_dom_sf"/>
</dbReference>
<gene>
    <name evidence="3" type="ORF">BCR34DRAFT_596739</name>
</gene>
<dbReference type="OrthoDB" id="291007at2759"/>
<feature type="signal peptide" evidence="1">
    <location>
        <begin position="1"/>
        <end position="18"/>
    </location>
</feature>
<dbReference type="InterPro" id="IPR001506">
    <property type="entry name" value="Peptidase_M12A"/>
</dbReference>
<dbReference type="PANTHER" id="PTHR10127:SF850">
    <property type="entry name" value="METALLOENDOPEPTIDASE"/>
    <property type="match status" value="1"/>
</dbReference>
<proteinExistence type="predicted"/>
<dbReference type="GO" id="GO:0006508">
    <property type="term" value="P:proteolysis"/>
    <property type="evidence" value="ECO:0007669"/>
    <property type="project" value="InterPro"/>
</dbReference>
<dbReference type="AlphaFoldDB" id="A0A1Y2A5U5"/>
<dbReference type="PANTHER" id="PTHR10127">
    <property type="entry name" value="DISCOIDIN, CUB, EGF, LAMININ , AND ZINC METALLOPROTEASE DOMAIN CONTAINING"/>
    <property type="match status" value="1"/>
</dbReference>
<comment type="caution">
    <text evidence="3">The sequence shown here is derived from an EMBL/GenBank/DDBJ whole genome shotgun (WGS) entry which is preliminary data.</text>
</comment>
<keyword evidence="4" id="KW-1185">Reference proteome</keyword>
<dbReference type="EMBL" id="MCFA01000010">
    <property type="protein sequence ID" value="ORY17872.1"/>
    <property type="molecule type" value="Genomic_DNA"/>
</dbReference>
<dbReference type="Proteomes" id="UP000193144">
    <property type="component" value="Unassembled WGS sequence"/>
</dbReference>
<feature type="domain" description="Peptidase M12A" evidence="2">
    <location>
        <begin position="378"/>
        <end position="427"/>
    </location>
</feature>